<sequence length="90" mass="10378">PARKVIRFEIENKVVHYFDEVWKSGVQVMPLDKHVITKMRRSGNKNIQVMAALILDANKGQDLKDYNSCKTDEDVAEMIRKDCKSKGLIE</sequence>
<feature type="non-terminal residue" evidence="1">
    <location>
        <position position="1"/>
    </location>
</feature>
<comment type="caution">
    <text evidence="1">The sequence shown here is derived from an EMBL/GenBank/DDBJ whole genome shotgun (WGS) entry which is preliminary data.</text>
</comment>
<dbReference type="EMBL" id="BARS01022850">
    <property type="protein sequence ID" value="GAG04731.1"/>
    <property type="molecule type" value="Genomic_DNA"/>
</dbReference>
<evidence type="ECO:0000313" key="1">
    <source>
        <dbReference type="EMBL" id="GAG04731.1"/>
    </source>
</evidence>
<proteinExistence type="predicted"/>
<accession>X0VW18</accession>
<protein>
    <submittedName>
        <fullName evidence="1">Uncharacterized protein</fullName>
    </submittedName>
</protein>
<reference evidence="1" key="1">
    <citation type="journal article" date="2014" name="Front. Microbiol.">
        <title>High frequency of phylogenetically diverse reductive dehalogenase-homologous genes in deep subseafloor sedimentary metagenomes.</title>
        <authorList>
            <person name="Kawai M."/>
            <person name="Futagami T."/>
            <person name="Toyoda A."/>
            <person name="Takaki Y."/>
            <person name="Nishi S."/>
            <person name="Hori S."/>
            <person name="Arai W."/>
            <person name="Tsubouchi T."/>
            <person name="Morono Y."/>
            <person name="Uchiyama I."/>
            <person name="Ito T."/>
            <person name="Fujiyama A."/>
            <person name="Inagaki F."/>
            <person name="Takami H."/>
        </authorList>
    </citation>
    <scope>NUCLEOTIDE SEQUENCE</scope>
    <source>
        <strain evidence="1">Expedition CK06-06</strain>
    </source>
</reference>
<name>X0VW18_9ZZZZ</name>
<gene>
    <name evidence="1" type="ORF">S01H1_36468</name>
</gene>
<dbReference type="AlphaFoldDB" id="X0VW18"/>
<organism evidence="1">
    <name type="scientific">marine sediment metagenome</name>
    <dbReference type="NCBI Taxonomy" id="412755"/>
    <lineage>
        <taxon>unclassified sequences</taxon>
        <taxon>metagenomes</taxon>
        <taxon>ecological metagenomes</taxon>
    </lineage>
</organism>